<evidence type="ECO:0000256" key="1">
    <source>
        <dbReference type="ARBA" id="ARBA00004370"/>
    </source>
</evidence>
<dbReference type="PANTHER" id="PTHR31323:SF11">
    <property type="entry name" value="EF-HAND DOMAIN-CONTAINING PROTEIN"/>
    <property type="match status" value="1"/>
</dbReference>
<feature type="region of interest" description="Disordered" evidence="6">
    <location>
        <begin position="1"/>
        <end position="87"/>
    </location>
</feature>
<dbReference type="PANTHER" id="PTHR31323">
    <property type="entry name" value="MECHANOSENSITIVE ION CHANNEL PROTEIN MSY2"/>
    <property type="match status" value="1"/>
</dbReference>
<keyword evidence="4 7" id="KW-1133">Transmembrane helix</keyword>
<dbReference type="AlphaFoldDB" id="A0A0L6VPR5"/>
<evidence type="ECO:0000256" key="5">
    <source>
        <dbReference type="ARBA" id="ARBA00023136"/>
    </source>
</evidence>
<feature type="compositionally biased region" description="Basic and acidic residues" evidence="6">
    <location>
        <begin position="423"/>
        <end position="435"/>
    </location>
</feature>
<feature type="compositionally biased region" description="Polar residues" evidence="6">
    <location>
        <begin position="59"/>
        <end position="69"/>
    </location>
</feature>
<dbReference type="Pfam" id="PF25886">
    <property type="entry name" value="Msy1"/>
    <property type="match status" value="1"/>
</dbReference>
<comment type="subcellular location">
    <subcellularLocation>
        <location evidence="1">Membrane</location>
    </subcellularLocation>
</comment>
<dbReference type="SMART" id="SM00054">
    <property type="entry name" value="EFh"/>
    <property type="match status" value="2"/>
</dbReference>
<dbReference type="PROSITE" id="PS50222">
    <property type="entry name" value="EF_HAND_2"/>
    <property type="match status" value="1"/>
</dbReference>
<dbReference type="GO" id="GO:0005509">
    <property type="term" value="F:calcium ion binding"/>
    <property type="evidence" value="ECO:0007669"/>
    <property type="project" value="InterPro"/>
</dbReference>
<feature type="domain" description="EF-hand" evidence="8">
    <location>
        <begin position="502"/>
        <end position="537"/>
    </location>
</feature>
<name>A0A0L6VPR5_9BASI</name>
<accession>A0A0L6VPR5</accession>
<dbReference type="Pfam" id="PF13405">
    <property type="entry name" value="EF-hand_6"/>
    <property type="match status" value="1"/>
</dbReference>
<keyword evidence="2 7" id="KW-0812">Transmembrane</keyword>
<keyword evidence="10" id="KW-1185">Reference proteome</keyword>
<dbReference type="SUPFAM" id="SSF47473">
    <property type="entry name" value="EF-hand"/>
    <property type="match status" value="1"/>
</dbReference>
<evidence type="ECO:0000256" key="2">
    <source>
        <dbReference type="ARBA" id="ARBA00022692"/>
    </source>
</evidence>
<dbReference type="InterPro" id="IPR006685">
    <property type="entry name" value="MscS_channel_2nd"/>
</dbReference>
<dbReference type="Proteomes" id="UP000037035">
    <property type="component" value="Unassembled WGS sequence"/>
</dbReference>
<feature type="compositionally biased region" description="Low complexity" evidence="6">
    <location>
        <begin position="763"/>
        <end position="775"/>
    </location>
</feature>
<evidence type="ECO:0000256" key="4">
    <source>
        <dbReference type="ARBA" id="ARBA00022989"/>
    </source>
</evidence>
<reference evidence="9 10" key="1">
    <citation type="submission" date="2015-08" db="EMBL/GenBank/DDBJ databases">
        <title>Next Generation Sequencing and Analysis of the Genome of Puccinia sorghi L Schw, the Causal Agent of Maize Common Rust.</title>
        <authorList>
            <person name="Rochi L."/>
            <person name="Burguener G."/>
            <person name="Darino M."/>
            <person name="Turjanski A."/>
            <person name="Kreff E."/>
            <person name="Dieguez M.J."/>
            <person name="Sacco F."/>
        </authorList>
    </citation>
    <scope>NUCLEOTIDE SEQUENCE [LARGE SCALE GENOMIC DNA]</scope>
    <source>
        <strain evidence="9 10">RO10H11247</strain>
    </source>
</reference>
<evidence type="ECO:0000313" key="10">
    <source>
        <dbReference type="Proteomes" id="UP000037035"/>
    </source>
</evidence>
<organism evidence="9 10">
    <name type="scientific">Puccinia sorghi</name>
    <dbReference type="NCBI Taxonomy" id="27349"/>
    <lineage>
        <taxon>Eukaryota</taxon>
        <taxon>Fungi</taxon>
        <taxon>Dikarya</taxon>
        <taxon>Basidiomycota</taxon>
        <taxon>Pucciniomycotina</taxon>
        <taxon>Pucciniomycetes</taxon>
        <taxon>Pucciniales</taxon>
        <taxon>Pucciniaceae</taxon>
        <taxon>Puccinia</taxon>
    </lineage>
</organism>
<dbReference type="InterPro" id="IPR010920">
    <property type="entry name" value="LSM_dom_sf"/>
</dbReference>
<dbReference type="Gene3D" id="2.30.30.60">
    <property type="match status" value="1"/>
</dbReference>
<evidence type="ECO:0000259" key="8">
    <source>
        <dbReference type="PROSITE" id="PS50222"/>
    </source>
</evidence>
<feature type="compositionally biased region" description="Polar residues" evidence="6">
    <location>
        <begin position="741"/>
        <end position="750"/>
    </location>
</feature>
<dbReference type="GO" id="GO:0016020">
    <property type="term" value="C:membrane"/>
    <property type="evidence" value="ECO:0007669"/>
    <property type="project" value="UniProtKB-SubCell"/>
</dbReference>
<gene>
    <name evidence="9" type="ORF">VP01_1307g4</name>
</gene>
<protein>
    <recommendedName>
        <fullName evidence="8">EF-hand domain-containing protein</fullName>
    </recommendedName>
</protein>
<dbReference type="EMBL" id="LAVV01003421">
    <property type="protein sequence ID" value="KNZ62155.1"/>
    <property type="molecule type" value="Genomic_DNA"/>
</dbReference>
<dbReference type="Gene3D" id="1.10.238.10">
    <property type="entry name" value="EF-hand"/>
    <property type="match status" value="1"/>
</dbReference>
<dbReference type="PROSITE" id="PS00018">
    <property type="entry name" value="EF_HAND_1"/>
    <property type="match status" value="1"/>
</dbReference>
<dbReference type="OrthoDB" id="544685at2759"/>
<evidence type="ECO:0000256" key="6">
    <source>
        <dbReference type="SAM" id="MobiDB-lite"/>
    </source>
</evidence>
<feature type="transmembrane region" description="Helical" evidence="7">
    <location>
        <begin position="225"/>
        <end position="256"/>
    </location>
</feature>
<dbReference type="GO" id="GO:0006874">
    <property type="term" value="P:intracellular calcium ion homeostasis"/>
    <property type="evidence" value="ECO:0007669"/>
    <property type="project" value="TreeGrafter"/>
</dbReference>
<keyword evidence="5 7" id="KW-0472">Membrane</keyword>
<feature type="region of interest" description="Disordered" evidence="6">
    <location>
        <begin position="356"/>
        <end position="435"/>
    </location>
</feature>
<evidence type="ECO:0000256" key="3">
    <source>
        <dbReference type="ARBA" id="ARBA00022837"/>
    </source>
</evidence>
<evidence type="ECO:0000313" key="9">
    <source>
        <dbReference type="EMBL" id="KNZ62155.1"/>
    </source>
</evidence>
<dbReference type="VEuPathDB" id="FungiDB:VP01_1307g4"/>
<feature type="region of interest" description="Disordered" evidence="6">
    <location>
        <begin position="114"/>
        <end position="156"/>
    </location>
</feature>
<dbReference type="FunFam" id="2.30.30.60:FF:000006">
    <property type="entry name" value="Predicted mechanosensitive ion channel"/>
    <property type="match status" value="1"/>
</dbReference>
<evidence type="ECO:0000256" key="7">
    <source>
        <dbReference type="SAM" id="Phobius"/>
    </source>
</evidence>
<dbReference type="InterPro" id="IPR002048">
    <property type="entry name" value="EF_hand_dom"/>
</dbReference>
<sequence>MFRKLGPLQHKISSSLSLKPKKSRGSLRSVQSEPAAGQQENQQMIPDHRHSREMISAQDFDSTSPNQYQIDRGLGPSSPHESENQAALDPVESRYRRAMKESAPSALDTAIKEDEETPLKNTEFIDSLTSNSESDFDWNETDESELDEMGRQEREQQRLAHLGPQDLEHTIRHAKRLRRFYLFLMQLSSPVRTTILGFLGSAIAITPGILFWLKFTDFSAGSHILAWSIWLSISCAFTCATSIIVDVFPFIVTKLFELLYGSKPEKLKTQIELWMNVRYWTKLALAFACDPNLAYFDWVMKVTAGLFTAGVVLLGEKILLQLIQLNFHRTSLKDRLEENERALWALDRLAAAKGISHSPKKRNSKFLSGLTHNRTSSAARTSHVKDSTVVDVPLTPKTPNMNSLREKRTAEDGSSGGMPSFQSHKEVDATSPKKEKNRLSLNLLMVTDHLTSAFNSALKNANTEGRVSSTHSAKKLAKKLFEGLDEDQGGVITRNEFEPYFKTASDAAMAFNLFDKDGNGDIDRKEMRNAVVRIYRERRALAIGLKTPAINYCFYSYIFDEVFGNAAKNLFESMLFIFSIHPYDVGDMVMIDDVHMFVTEFGLFSTTFQRVDGQVVVAPNSLLISKKHIINIRRSGSMWETTEVMVGFDTPLDIIHEFRARLRQYVIDNPREWKGGLDVNIDFMQNQNLIQLIIAMEHKSNWQDWGARWARRTSLMKEMKRIMDSLNIAYKLPTQPISILPKTSGNQTFTSRRKDSANSSRPAFGAVSASSSSHEAATRTSNMARPFRNGHHIPPLRFLAT</sequence>
<dbReference type="InterPro" id="IPR058650">
    <property type="entry name" value="Msy1/2-like"/>
</dbReference>
<dbReference type="GO" id="GO:0005262">
    <property type="term" value="F:calcium channel activity"/>
    <property type="evidence" value="ECO:0007669"/>
    <property type="project" value="TreeGrafter"/>
</dbReference>
<dbReference type="Pfam" id="PF00924">
    <property type="entry name" value="MS_channel_2nd"/>
    <property type="match status" value="1"/>
</dbReference>
<proteinExistence type="predicted"/>
<dbReference type="SUPFAM" id="SSF50182">
    <property type="entry name" value="Sm-like ribonucleoproteins"/>
    <property type="match status" value="1"/>
</dbReference>
<feature type="transmembrane region" description="Helical" evidence="7">
    <location>
        <begin position="180"/>
        <end position="213"/>
    </location>
</feature>
<keyword evidence="3" id="KW-0106">Calcium</keyword>
<dbReference type="InterPro" id="IPR018247">
    <property type="entry name" value="EF_Hand_1_Ca_BS"/>
</dbReference>
<dbReference type="CDD" id="cd00051">
    <property type="entry name" value="EFh"/>
    <property type="match status" value="1"/>
</dbReference>
<dbReference type="InterPro" id="IPR011992">
    <property type="entry name" value="EF-hand-dom_pair"/>
</dbReference>
<dbReference type="InterPro" id="IPR023408">
    <property type="entry name" value="MscS_beta-dom_sf"/>
</dbReference>
<comment type="caution">
    <text evidence="9">The sequence shown here is derived from an EMBL/GenBank/DDBJ whole genome shotgun (WGS) entry which is preliminary data.</text>
</comment>
<feature type="compositionally biased region" description="Polar residues" evidence="6">
    <location>
        <begin position="370"/>
        <end position="380"/>
    </location>
</feature>
<feature type="compositionally biased region" description="Acidic residues" evidence="6">
    <location>
        <begin position="134"/>
        <end position="147"/>
    </location>
</feature>
<feature type="region of interest" description="Disordered" evidence="6">
    <location>
        <begin position="741"/>
        <end position="801"/>
    </location>
</feature>